<accession>A0A0J9SKJ5</accession>
<dbReference type="EMBL" id="KQ234875">
    <property type="protein sequence ID" value="KMZ83575.1"/>
    <property type="molecule type" value="Genomic_DNA"/>
</dbReference>
<evidence type="ECO:0000256" key="1">
    <source>
        <dbReference type="SAM" id="Coils"/>
    </source>
</evidence>
<proteinExistence type="predicted"/>
<evidence type="ECO:0000313" key="3">
    <source>
        <dbReference type="Proteomes" id="UP000053327"/>
    </source>
</evidence>
<dbReference type="Proteomes" id="UP000053327">
    <property type="component" value="Unassembled WGS sequence"/>
</dbReference>
<feature type="coiled-coil region" evidence="1">
    <location>
        <begin position="56"/>
        <end position="90"/>
    </location>
</feature>
<dbReference type="AlphaFoldDB" id="A0A0J9SKJ5"/>
<evidence type="ECO:0000313" key="2">
    <source>
        <dbReference type="EMBL" id="KMZ83575.1"/>
    </source>
</evidence>
<sequence length="240" mass="27665">MHRDVLEKERLMQRHEKHVKNKVVDNVITDVTCLGQGKTYLRKSEAAFEDFKIREGEKLKSLVKIENRRKENLQRNEERWKLAEVNAQKEKDKTRALQNMPFKSEKNKTKCHHDIINHGYLNYDESIKMEMKKNVTIEERGRACCAKRLAIPSWRGEKTKCARTYVYTYVRASPLCSPLLQICVNNRRSYLSQKMSGSYNPITGVFICFSTGGGSGVSASYSGWVLPTCSHLNSSHDEEG</sequence>
<dbReference type="OrthoDB" id="391559at2759"/>
<name>A0A0J9SKJ5_PLAV1</name>
<gene>
    <name evidence="2" type="ORF">PVBG_00655</name>
</gene>
<protein>
    <submittedName>
        <fullName evidence="2">Uncharacterized protein</fullName>
    </submittedName>
</protein>
<reference evidence="2 3" key="1">
    <citation type="submission" date="2011-08" db="EMBL/GenBank/DDBJ databases">
        <title>The Genome Sequence of Plasmodium vivax Brazil I.</title>
        <authorList>
            <consortium name="The Broad Institute Genome Sequencing Platform"/>
            <consortium name="The Broad Institute Genome Sequencing Center for Infectious Disease"/>
            <person name="Neafsey D."/>
            <person name="Carlton J."/>
            <person name="Barnwell J."/>
            <person name="Collins W."/>
            <person name="Escalante A."/>
            <person name="Mullikin J."/>
            <person name="Saul A."/>
            <person name="Guigo R."/>
            <person name="Camara F."/>
            <person name="Young S.K."/>
            <person name="Zeng Q."/>
            <person name="Gargeya S."/>
            <person name="Fitzgerald M."/>
            <person name="Haas B."/>
            <person name="Abouelleil A."/>
            <person name="Alvarado L."/>
            <person name="Arachchi H.M."/>
            <person name="Berlin A."/>
            <person name="Brown A."/>
            <person name="Chapman S.B."/>
            <person name="Chen Z."/>
            <person name="Dunbar C."/>
            <person name="Freedman E."/>
            <person name="Gearin G."/>
            <person name="Gellesch M."/>
            <person name="Goldberg J."/>
            <person name="Griggs A."/>
            <person name="Gujja S."/>
            <person name="Heiman D."/>
            <person name="Howarth C."/>
            <person name="Larson L."/>
            <person name="Lui A."/>
            <person name="MacDonald P.J.P."/>
            <person name="Montmayeur A."/>
            <person name="Murphy C."/>
            <person name="Neiman D."/>
            <person name="Pearson M."/>
            <person name="Priest M."/>
            <person name="Roberts A."/>
            <person name="Saif S."/>
            <person name="Shea T."/>
            <person name="Shenoy N."/>
            <person name="Sisk P."/>
            <person name="Stolte C."/>
            <person name="Sykes S."/>
            <person name="Wortman J."/>
            <person name="Nusbaum C."/>
            <person name="Birren B."/>
        </authorList>
    </citation>
    <scope>NUCLEOTIDE SEQUENCE [LARGE SCALE GENOMIC DNA]</scope>
    <source>
        <strain evidence="2 3">Brazil I</strain>
    </source>
</reference>
<organism evidence="2 3">
    <name type="scientific">Plasmodium vivax (strain Brazil I)</name>
    <dbReference type="NCBI Taxonomy" id="1033975"/>
    <lineage>
        <taxon>Eukaryota</taxon>
        <taxon>Sar</taxon>
        <taxon>Alveolata</taxon>
        <taxon>Apicomplexa</taxon>
        <taxon>Aconoidasida</taxon>
        <taxon>Haemosporida</taxon>
        <taxon>Plasmodiidae</taxon>
        <taxon>Plasmodium</taxon>
        <taxon>Plasmodium (Plasmodium)</taxon>
    </lineage>
</organism>
<keyword evidence="1" id="KW-0175">Coiled coil</keyword>